<accession>A0A914PNL2</accession>
<sequence length="180" mass="20282">MKLKNNPFEFQRQQNDKASEPEVSKFKANQRLSSNKSDLNSNTDNNQTVKVDVSWAEISKLDSELQEAADRLEIKKSKELSIIVFGSKDRVNVRLATNGNAHETIQTSRPTSPLKLEKTQDETSDKKKIDETAEVGTQTESLNENNMKNELVSSFAFAPYSLKLGKQVKCIQVNFVKVSD</sequence>
<keyword evidence="2" id="KW-1185">Reference proteome</keyword>
<feature type="region of interest" description="Disordered" evidence="1">
    <location>
        <begin position="101"/>
        <end position="139"/>
    </location>
</feature>
<evidence type="ECO:0000313" key="3">
    <source>
        <dbReference type="WBParaSite" id="PDA_v2.g17583.t1"/>
    </source>
</evidence>
<feature type="compositionally biased region" description="Polar residues" evidence="1">
    <location>
        <begin position="30"/>
        <end position="47"/>
    </location>
</feature>
<dbReference type="WBParaSite" id="PDA_v2.g17583.t1">
    <property type="protein sequence ID" value="PDA_v2.g17583.t1"/>
    <property type="gene ID" value="PDA_v2.g17583"/>
</dbReference>
<feature type="compositionally biased region" description="Basic and acidic residues" evidence="1">
    <location>
        <begin position="14"/>
        <end position="25"/>
    </location>
</feature>
<name>A0A914PNL2_9BILA</name>
<proteinExistence type="predicted"/>
<evidence type="ECO:0000256" key="1">
    <source>
        <dbReference type="SAM" id="MobiDB-lite"/>
    </source>
</evidence>
<dbReference type="AlphaFoldDB" id="A0A914PNL2"/>
<feature type="compositionally biased region" description="Polar residues" evidence="1">
    <location>
        <begin position="101"/>
        <end position="111"/>
    </location>
</feature>
<protein>
    <submittedName>
        <fullName evidence="3">Uncharacterized protein</fullName>
    </submittedName>
</protein>
<evidence type="ECO:0000313" key="2">
    <source>
        <dbReference type="Proteomes" id="UP000887578"/>
    </source>
</evidence>
<organism evidence="2 3">
    <name type="scientific">Panagrolaimus davidi</name>
    <dbReference type="NCBI Taxonomy" id="227884"/>
    <lineage>
        <taxon>Eukaryota</taxon>
        <taxon>Metazoa</taxon>
        <taxon>Ecdysozoa</taxon>
        <taxon>Nematoda</taxon>
        <taxon>Chromadorea</taxon>
        <taxon>Rhabditida</taxon>
        <taxon>Tylenchina</taxon>
        <taxon>Panagrolaimomorpha</taxon>
        <taxon>Panagrolaimoidea</taxon>
        <taxon>Panagrolaimidae</taxon>
        <taxon>Panagrolaimus</taxon>
    </lineage>
</organism>
<feature type="region of interest" description="Disordered" evidence="1">
    <location>
        <begin position="1"/>
        <end position="47"/>
    </location>
</feature>
<reference evidence="3" key="1">
    <citation type="submission" date="2022-11" db="UniProtKB">
        <authorList>
            <consortium name="WormBaseParasite"/>
        </authorList>
    </citation>
    <scope>IDENTIFICATION</scope>
</reference>
<feature type="compositionally biased region" description="Basic and acidic residues" evidence="1">
    <location>
        <begin position="115"/>
        <end position="131"/>
    </location>
</feature>
<dbReference type="Proteomes" id="UP000887578">
    <property type="component" value="Unplaced"/>
</dbReference>